<dbReference type="InterPro" id="IPR041700">
    <property type="entry name" value="OMP_b-brl_3"/>
</dbReference>
<keyword evidence="6" id="KW-0675">Receptor</keyword>
<evidence type="ECO:0000313" key="6">
    <source>
        <dbReference type="EMBL" id="AYD47886.1"/>
    </source>
</evidence>
<feature type="chain" id="PRO_5017451828" evidence="4">
    <location>
        <begin position="21"/>
        <end position="931"/>
    </location>
</feature>
<comment type="subcellular location">
    <subcellularLocation>
        <location evidence="1">Cell outer membrane</location>
    </subcellularLocation>
</comment>
<reference evidence="6 7" key="1">
    <citation type="submission" date="2018-09" db="EMBL/GenBank/DDBJ databases">
        <title>Arachidicoccus sp. nov., a bacterium isolated from soil.</title>
        <authorList>
            <person name="Weon H.-Y."/>
            <person name="Kwon S.-W."/>
            <person name="Lee S.A."/>
        </authorList>
    </citation>
    <scope>NUCLEOTIDE SEQUENCE [LARGE SCALE GENOMIC DNA]</scope>
    <source>
        <strain evidence="6 7">KIS59-12</strain>
    </source>
</reference>
<dbReference type="Proteomes" id="UP000266118">
    <property type="component" value="Chromosome"/>
</dbReference>
<evidence type="ECO:0000256" key="4">
    <source>
        <dbReference type="SAM" id="SignalP"/>
    </source>
</evidence>
<dbReference type="KEGG" id="ark:D6B99_09970"/>
<dbReference type="GO" id="GO:0009279">
    <property type="term" value="C:cell outer membrane"/>
    <property type="evidence" value="ECO:0007669"/>
    <property type="project" value="UniProtKB-SubCell"/>
</dbReference>
<dbReference type="InterPro" id="IPR036942">
    <property type="entry name" value="Beta-barrel_TonB_sf"/>
</dbReference>
<dbReference type="Gene3D" id="2.60.40.1120">
    <property type="entry name" value="Carboxypeptidase-like, regulatory domain"/>
    <property type="match status" value="1"/>
</dbReference>
<gene>
    <name evidence="6" type="ORF">D6B99_09970</name>
</gene>
<keyword evidence="7" id="KW-1185">Reference proteome</keyword>
<organism evidence="6 7">
    <name type="scientific">Arachidicoccus soli</name>
    <dbReference type="NCBI Taxonomy" id="2341117"/>
    <lineage>
        <taxon>Bacteria</taxon>
        <taxon>Pseudomonadati</taxon>
        <taxon>Bacteroidota</taxon>
        <taxon>Chitinophagia</taxon>
        <taxon>Chitinophagales</taxon>
        <taxon>Chitinophagaceae</taxon>
        <taxon>Arachidicoccus</taxon>
    </lineage>
</organism>
<dbReference type="OrthoDB" id="606930at2"/>
<accession>A0A386HQN2</accession>
<evidence type="ECO:0000259" key="5">
    <source>
        <dbReference type="Pfam" id="PF14905"/>
    </source>
</evidence>
<keyword evidence="4" id="KW-0732">Signal</keyword>
<protein>
    <submittedName>
        <fullName evidence="6">TonB-dependent receptor</fullName>
    </submittedName>
</protein>
<feature type="signal peptide" evidence="4">
    <location>
        <begin position="1"/>
        <end position="20"/>
    </location>
</feature>
<evidence type="ECO:0000313" key="7">
    <source>
        <dbReference type="Proteomes" id="UP000266118"/>
    </source>
</evidence>
<dbReference type="Gene3D" id="2.40.170.20">
    <property type="entry name" value="TonB-dependent receptor, beta-barrel domain"/>
    <property type="match status" value="1"/>
</dbReference>
<sequence>MKKSPLLLIIFFISFSYTMAQTTTIKGFVVDTTTQEKLNHATVCLLQAKDSFLYKFTRVNAEGNFNFDKVDSGKYILMISYPQYADFVEKMSIDGMKDLSLGKINMIQTAHLLQDVIVTQKIAAIRLKGDTTEFKADSFKVQPNASVEDLLKQLPGIQVDKDGKITAQGQTVKKVLVDGEEFFGDDPTLVTKNLRADMVDKVQLYDRSSDQAAFTGIDDGDKQKTINLQLKANKKNGYFGKATGGLGNDKYYIGQGMFNYFKGKRKFAAYGTFGNTGTIGLGYQDEEKYAGSSNSSITVGSGGDVSIMISGNGNDPLSGGWSGNYNGQGIPDVKSGGVHFDNKWNDDKQAINLNYKIGGMSVLGNTSSTVQNNLNNGVLYTNSASNFSNHLFRQKADGSYQFQIDSTSTLKVVLGGSLSHSSADNYYSNNSNRTLDTLVNRGTRATTSDADNKNFSGNILWQKKFKKKGRTLSWNLNEYATNSNGNGYLNSETDFYNNNSIDSTALVNQRKTNISHTNDLSSNITYTEPLNKNLNLLLSYVFDKNNSNSNLQSYNMGSDSMYSQLDSVYSNHYVYDQLSNGGGVQFNFNNKKKINFNIGTRISSVNYKQSNLFTDQSISRNFVNWNPNANLRYKIKDQEGLFLNYYGNTQQPSISQLQPVLVNNDPLNIYVGNPDLRPAFNNRFSMNFYNYKVLSQQSFYAYGSYSFTSNPIVTNVTTNAAGVNTYNYFNLKTATSNYYLSAEYSAKFKTWDLQYAFGPNVNGNKYVNFTNGIMNVTKSNSYGVYVRLAKYKEKKYDISLNGNLGYNTNSTTLQNQINNNAWSYSINPDIDIFLPAKFQVHTDGNYNWQQATQSFAARSQFIWNAWIGKKFFKKENLLLKASVNDILDQNNGFSRSANNNTISQSYYTTIRRYFMVTLVWNFSKMGPGDKK</sequence>
<dbReference type="Pfam" id="PF14905">
    <property type="entry name" value="OMP_b-brl_3"/>
    <property type="match status" value="1"/>
</dbReference>
<keyword evidence="3" id="KW-0998">Cell outer membrane</keyword>
<dbReference type="SUPFAM" id="SSF49478">
    <property type="entry name" value="Cna protein B-type domain"/>
    <property type="match status" value="1"/>
</dbReference>
<name>A0A386HQN2_9BACT</name>
<keyword evidence="2" id="KW-0472">Membrane</keyword>
<evidence type="ECO:0000256" key="1">
    <source>
        <dbReference type="ARBA" id="ARBA00004442"/>
    </source>
</evidence>
<dbReference type="SUPFAM" id="SSF56935">
    <property type="entry name" value="Porins"/>
    <property type="match status" value="2"/>
</dbReference>
<evidence type="ECO:0000256" key="2">
    <source>
        <dbReference type="ARBA" id="ARBA00023136"/>
    </source>
</evidence>
<proteinExistence type="predicted"/>
<dbReference type="EMBL" id="CP032489">
    <property type="protein sequence ID" value="AYD47886.1"/>
    <property type="molecule type" value="Genomic_DNA"/>
</dbReference>
<evidence type="ECO:0000256" key="3">
    <source>
        <dbReference type="ARBA" id="ARBA00023237"/>
    </source>
</evidence>
<feature type="domain" description="Outer membrane protein beta-barrel" evidence="5">
    <location>
        <begin position="463"/>
        <end position="919"/>
    </location>
</feature>
<dbReference type="RefSeq" id="WP_119987700.1">
    <property type="nucleotide sequence ID" value="NZ_CP032489.1"/>
</dbReference>
<dbReference type="Pfam" id="PF13620">
    <property type="entry name" value="CarboxypepD_reg"/>
    <property type="match status" value="1"/>
</dbReference>
<dbReference type="AlphaFoldDB" id="A0A386HQN2"/>